<keyword evidence="8" id="KW-0408">Iron</keyword>
<evidence type="ECO:0000256" key="6">
    <source>
        <dbReference type="ARBA" id="ARBA00023163"/>
    </source>
</evidence>
<comment type="cofactor">
    <cofactor evidence="7">
        <name>Zn(2+)</name>
        <dbReference type="ChEBI" id="CHEBI:29105"/>
    </cofactor>
    <text evidence="7">Binds 1 zinc ion per subunit.</text>
</comment>
<dbReference type="InterPro" id="IPR036388">
    <property type="entry name" value="WH-like_DNA-bd_sf"/>
</dbReference>
<reference evidence="9" key="1">
    <citation type="submission" date="2022-03" db="EMBL/GenBank/DDBJ databases">
        <title>Complete genome sequence of Caldinitratiruptor microaerophilus.</title>
        <authorList>
            <person name="Mukaiyama R."/>
            <person name="Nishiyama T."/>
            <person name="Ueda K."/>
        </authorList>
    </citation>
    <scope>NUCLEOTIDE SEQUENCE</scope>
    <source>
        <strain evidence="9">JCM 16183</strain>
    </source>
</reference>
<keyword evidence="6" id="KW-0804">Transcription</keyword>
<dbReference type="CDD" id="cd07153">
    <property type="entry name" value="Fur_like"/>
    <property type="match status" value="1"/>
</dbReference>
<feature type="binding site" evidence="7">
    <location>
        <position position="139"/>
    </location>
    <ligand>
        <name>Zn(2+)</name>
        <dbReference type="ChEBI" id="CHEBI:29105"/>
    </ligand>
</feature>
<feature type="binding site" evidence="7">
    <location>
        <position position="142"/>
    </location>
    <ligand>
        <name>Zn(2+)</name>
        <dbReference type="ChEBI" id="CHEBI:29105"/>
    </ligand>
</feature>
<keyword evidence="3 7" id="KW-0862">Zinc</keyword>
<dbReference type="PANTHER" id="PTHR33202:SF7">
    <property type="entry name" value="FERRIC UPTAKE REGULATION PROTEIN"/>
    <property type="match status" value="1"/>
</dbReference>
<sequence length="151" mass="17466">MPLLKDIYEKLLERGHKLTPQRWAILNIFLQNKGRHLSADEVYTHLKALYPNNGIATVYRTIDLLVDLGVLKKLEFGDGRARFEIYDPDEPHHHHHLICTRCGSVTEFQDDLMESLEVAIQKKTGFQIQDHIVTFYGLCRSCQAELHQARG</sequence>
<dbReference type="Pfam" id="PF01475">
    <property type="entry name" value="FUR"/>
    <property type="match status" value="1"/>
</dbReference>
<keyword evidence="2" id="KW-0678">Repressor</keyword>
<accession>A0AA35CLL8</accession>
<gene>
    <name evidence="9" type="ORF">caldi_25620</name>
</gene>
<dbReference type="GO" id="GO:0045892">
    <property type="term" value="P:negative regulation of DNA-templated transcription"/>
    <property type="evidence" value="ECO:0007669"/>
    <property type="project" value="TreeGrafter"/>
</dbReference>
<feature type="binding site" evidence="7">
    <location>
        <position position="102"/>
    </location>
    <ligand>
        <name>Zn(2+)</name>
        <dbReference type="ChEBI" id="CHEBI:29105"/>
    </ligand>
</feature>
<comment type="cofactor">
    <cofactor evidence="8">
        <name>Mn(2+)</name>
        <dbReference type="ChEBI" id="CHEBI:29035"/>
    </cofactor>
    <cofactor evidence="8">
        <name>Fe(2+)</name>
        <dbReference type="ChEBI" id="CHEBI:29033"/>
    </cofactor>
    <text evidence="8">Binds 1 Mn(2+) or Fe(2+) ion per subunit.</text>
</comment>
<dbReference type="Gene3D" id="1.10.10.10">
    <property type="entry name" value="Winged helix-like DNA-binding domain superfamily/Winged helix DNA-binding domain"/>
    <property type="match status" value="1"/>
</dbReference>
<evidence type="ECO:0000256" key="3">
    <source>
        <dbReference type="ARBA" id="ARBA00022833"/>
    </source>
</evidence>
<feature type="binding site" evidence="7">
    <location>
        <position position="99"/>
    </location>
    <ligand>
        <name>Zn(2+)</name>
        <dbReference type="ChEBI" id="CHEBI:29105"/>
    </ligand>
</feature>
<organism evidence="9 10">
    <name type="scientific">Caldinitratiruptor microaerophilus</name>
    <dbReference type="NCBI Taxonomy" id="671077"/>
    <lineage>
        <taxon>Bacteria</taxon>
        <taxon>Bacillati</taxon>
        <taxon>Bacillota</taxon>
        <taxon>Clostridia</taxon>
        <taxon>Eubacteriales</taxon>
        <taxon>Symbiobacteriaceae</taxon>
        <taxon>Caldinitratiruptor</taxon>
    </lineage>
</organism>
<feature type="binding site" evidence="8">
    <location>
        <position position="131"/>
    </location>
    <ligand>
        <name>Fe cation</name>
        <dbReference type="ChEBI" id="CHEBI:24875"/>
    </ligand>
</feature>
<dbReference type="Gene3D" id="3.30.1490.190">
    <property type="match status" value="1"/>
</dbReference>
<keyword evidence="4" id="KW-0805">Transcription regulation</keyword>
<dbReference type="GO" id="GO:0003700">
    <property type="term" value="F:DNA-binding transcription factor activity"/>
    <property type="evidence" value="ECO:0007669"/>
    <property type="project" value="InterPro"/>
</dbReference>
<keyword evidence="5" id="KW-0238">DNA-binding</keyword>
<feature type="binding site" evidence="8">
    <location>
        <position position="114"/>
    </location>
    <ligand>
        <name>Fe cation</name>
        <dbReference type="ChEBI" id="CHEBI:24875"/>
    </ligand>
</feature>
<evidence type="ECO:0000256" key="8">
    <source>
        <dbReference type="PIRSR" id="PIRSR602481-2"/>
    </source>
</evidence>
<comment type="similarity">
    <text evidence="1">Belongs to the Fur family.</text>
</comment>
<dbReference type="InterPro" id="IPR002481">
    <property type="entry name" value="FUR"/>
</dbReference>
<dbReference type="InterPro" id="IPR043135">
    <property type="entry name" value="Fur_C"/>
</dbReference>
<evidence type="ECO:0000256" key="5">
    <source>
        <dbReference type="ARBA" id="ARBA00023125"/>
    </source>
</evidence>
<dbReference type="GO" id="GO:0000976">
    <property type="term" value="F:transcription cis-regulatory region binding"/>
    <property type="evidence" value="ECO:0007669"/>
    <property type="project" value="TreeGrafter"/>
</dbReference>
<keyword evidence="10" id="KW-1185">Reference proteome</keyword>
<dbReference type="GO" id="GO:1900376">
    <property type="term" value="P:regulation of secondary metabolite biosynthetic process"/>
    <property type="evidence" value="ECO:0007669"/>
    <property type="project" value="TreeGrafter"/>
</dbReference>
<evidence type="ECO:0000256" key="1">
    <source>
        <dbReference type="ARBA" id="ARBA00007957"/>
    </source>
</evidence>
<dbReference type="AlphaFoldDB" id="A0AA35CLL8"/>
<evidence type="ECO:0000313" key="9">
    <source>
        <dbReference type="EMBL" id="BDG61472.1"/>
    </source>
</evidence>
<feature type="binding site" evidence="8">
    <location>
        <position position="93"/>
    </location>
    <ligand>
        <name>Fe cation</name>
        <dbReference type="ChEBI" id="CHEBI:24875"/>
    </ligand>
</feature>
<dbReference type="KEGG" id="cmic:caldi_25620"/>
<name>A0AA35CLL8_9FIRM</name>
<evidence type="ECO:0000256" key="7">
    <source>
        <dbReference type="PIRSR" id="PIRSR602481-1"/>
    </source>
</evidence>
<dbReference type="EMBL" id="AP025628">
    <property type="protein sequence ID" value="BDG61472.1"/>
    <property type="molecule type" value="Genomic_DNA"/>
</dbReference>
<evidence type="ECO:0000256" key="2">
    <source>
        <dbReference type="ARBA" id="ARBA00022491"/>
    </source>
</evidence>
<dbReference type="SUPFAM" id="SSF46785">
    <property type="entry name" value="Winged helix' DNA-binding domain"/>
    <property type="match status" value="1"/>
</dbReference>
<evidence type="ECO:0000256" key="4">
    <source>
        <dbReference type="ARBA" id="ARBA00023015"/>
    </source>
</evidence>
<dbReference type="PANTHER" id="PTHR33202">
    <property type="entry name" value="ZINC UPTAKE REGULATION PROTEIN"/>
    <property type="match status" value="1"/>
</dbReference>
<dbReference type="RefSeq" id="WP_264842120.1">
    <property type="nucleotide sequence ID" value="NZ_AP025628.1"/>
</dbReference>
<proteinExistence type="inferred from homology"/>
<dbReference type="GO" id="GO:0008270">
    <property type="term" value="F:zinc ion binding"/>
    <property type="evidence" value="ECO:0007669"/>
    <property type="project" value="TreeGrafter"/>
</dbReference>
<protein>
    <submittedName>
        <fullName evidence="9">Transcriptional repressor</fullName>
    </submittedName>
</protein>
<keyword evidence="7" id="KW-0479">Metal-binding</keyword>
<evidence type="ECO:0000313" key="10">
    <source>
        <dbReference type="Proteomes" id="UP001163687"/>
    </source>
</evidence>
<dbReference type="InterPro" id="IPR036390">
    <property type="entry name" value="WH_DNA-bd_sf"/>
</dbReference>
<dbReference type="Proteomes" id="UP001163687">
    <property type="component" value="Chromosome"/>
</dbReference>